<dbReference type="GO" id="GO:0015074">
    <property type="term" value="P:DNA integration"/>
    <property type="evidence" value="ECO:0007669"/>
    <property type="project" value="UniProtKB-KW"/>
</dbReference>
<dbReference type="EMBL" id="CP157355">
    <property type="protein sequence ID" value="XBM00946.1"/>
    <property type="molecule type" value="Genomic_DNA"/>
</dbReference>
<feature type="domain" description="Tyr recombinase" evidence="3">
    <location>
        <begin position="1"/>
        <end position="164"/>
    </location>
</feature>
<name>A0AAU7FAW8_9NEIS</name>
<dbReference type="GO" id="GO:0006310">
    <property type="term" value="P:DNA recombination"/>
    <property type="evidence" value="ECO:0007669"/>
    <property type="project" value="UniProtKB-KW"/>
</dbReference>
<evidence type="ECO:0000313" key="4">
    <source>
        <dbReference type="EMBL" id="XBM00946.1"/>
    </source>
</evidence>
<accession>A0AAU7FAW8</accession>
<dbReference type="KEGG" id="cmav:ABHF33_01290"/>
<dbReference type="GO" id="GO:0003677">
    <property type="term" value="F:DNA binding"/>
    <property type="evidence" value="ECO:0007669"/>
    <property type="project" value="InterPro"/>
</dbReference>
<dbReference type="InterPro" id="IPR013762">
    <property type="entry name" value="Integrase-like_cat_sf"/>
</dbReference>
<dbReference type="InterPro" id="IPR050090">
    <property type="entry name" value="Tyrosine_recombinase_XerCD"/>
</dbReference>
<evidence type="ECO:0000256" key="2">
    <source>
        <dbReference type="ARBA" id="ARBA00023172"/>
    </source>
</evidence>
<dbReference type="AlphaFoldDB" id="A0AAU7FAW8"/>
<keyword evidence="2" id="KW-0233">DNA recombination</keyword>
<dbReference type="RefSeq" id="WP_348945270.1">
    <property type="nucleotide sequence ID" value="NZ_CP157355.1"/>
</dbReference>
<gene>
    <name evidence="4" type="ORF">ABHF33_01290</name>
</gene>
<dbReference type="CDD" id="cd00796">
    <property type="entry name" value="INT_Rci_Hp1_C"/>
    <property type="match status" value="1"/>
</dbReference>
<evidence type="ECO:0000259" key="3">
    <source>
        <dbReference type="PROSITE" id="PS51898"/>
    </source>
</evidence>
<protein>
    <submittedName>
        <fullName evidence="4">Site-specific integrase</fullName>
    </submittedName>
</protein>
<keyword evidence="1" id="KW-0229">DNA integration</keyword>
<sequence>MVAFLAAARATSHRGFIPIDDIVRFAIATGMRQGEIVGLRWEDLNETDRTILIRDRKDPQVKLGNNQTVPLLGESFEIIQAQPIIDDRIFPYHGDSVRSRFERLCLLAGIVDLTFHDLRHEGISRLFEQGYQIQEVALVSGHRSWKNLARYTQLRAVDLHRAPRFTKIDLGLPERTDRR</sequence>
<dbReference type="PANTHER" id="PTHR30349:SF94">
    <property type="entry name" value="INTEGRASE_RECOMBINASE HI_1414-RELATED"/>
    <property type="match status" value="1"/>
</dbReference>
<dbReference type="PROSITE" id="PS51898">
    <property type="entry name" value="TYR_RECOMBINASE"/>
    <property type="match status" value="1"/>
</dbReference>
<organism evidence="4">
    <name type="scientific">Chitinibacter mangrovi</name>
    <dbReference type="NCBI Taxonomy" id="3153927"/>
    <lineage>
        <taxon>Bacteria</taxon>
        <taxon>Pseudomonadati</taxon>
        <taxon>Pseudomonadota</taxon>
        <taxon>Betaproteobacteria</taxon>
        <taxon>Neisseriales</taxon>
        <taxon>Chitinibacteraceae</taxon>
        <taxon>Chitinibacter</taxon>
    </lineage>
</organism>
<dbReference type="Gene3D" id="1.10.443.10">
    <property type="entry name" value="Intergrase catalytic core"/>
    <property type="match status" value="1"/>
</dbReference>
<dbReference type="PANTHER" id="PTHR30349">
    <property type="entry name" value="PHAGE INTEGRASE-RELATED"/>
    <property type="match status" value="1"/>
</dbReference>
<proteinExistence type="predicted"/>
<dbReference type="InterPro" id="IPR002104">
    <property type="entry name" value="Integrase_catalytic"/>
</dbReference>
<evidence type="ECO:0000256" key="1">
    <source>
        <dbReference type="ARBA" id="ARBA00022908"/>
    </source>
</evidence>
<dbReference type="Pfam" id="PF00589">
    <property type="entry name" value="Phage_integrase"/>
    <property type="match status" value="1"/>
</dbReference>
<dbReference type="SUPFAM" id="SSF56349">
    <property type="entry name" value="DNA breaking-rejoining enzymes"/>
    <property type="match status" value="1"/>
</dbReference>
<dbReference type="InterPro" id="IPR011010">
    <property type="entry name" value="DNA_brk_join_enz"/>
</dbReference>
<reference evidence="4" key="1">
    <citation type="submission" date="2024-05" db="EMBL/GenBank/DDBJ databases">
        <authorList>
            <person name="Yang L."/>
            <person name="Pan L."/>
        </authorList>
    </citation>
    <scope>NUCLEOTIDE SEQUENCE</scope>
    <source>
        <strain evidence="4">FCG-7</strain>
    </source>
</reference>